<evidence type="ECO:0000313" key="2">
    <source>
        <dbReference type="Proteomes" id="UP000800094"/>
    </source>
</evidence>
<dbReference type="RefSeq" id="XP_033684709.1">
    <property type="nucleotide sequence ID" value="XM_033821594.1"/>
</dbReference>
<gene>
    <name evidence="1" type="ORF">BU26DRAFT_287978</name>
</gene>
<name>A0A6A6IGJ0_9PLEO</name>
<protein>
    <submittedName>
        <fullName evidence="1">Uncharacterized protein</fullName>
    </submittedName>
</protein>
<accession>A0A6A6IGJ0</accession>
<reference evidence="1" key="1">
    <citation type="journal article" date="2020" name="Stud. Mycol.">
        <title>101 Dothideomycetes genomes: a test case for predicting lifestyles and emergence of pathogens.</title>
        <authorList>
            <person name="Haridas S."/>
            <person name="Albert R."/>
            <person name="Binder M."/>
            <person name="Bloem J."/>
            <person name="Labutti K."/>
            <person name="Salamov A."/>
            <person name="Andreopoulos B."/>
            <person name="Baker S."/>
            <person name="Barry K."/>
            <person name="Bills G."/>
            <person name="Bluhm B."/>
            <person name="Cannon C."/>
            <person name="Castanera R."/>
            <person name="Culley D."/>
            <person name="Daum C."/>
            <person name="Ezra D."/>
            <person name="Gonzalez J."/>
            <person name="Henrissat B."/>
            <person name="Kuo A."/>
            <person name="Liang C."/>
            <person name="Lipzen A."/>
            <person name="Lutzoni F."/>
            <person name="Magnuson J."/>
            <person name="Mondo S."/>
            <person name="Nolan M."/>
            <person name="Ohm R."/>
            <person name="Pangilinan J."/>
            <person name="Park H.-J."/>
            <person name="Ramirez L."/>
            <person name="Alfaro M."/>
            <person name="Sun H."/>
            <person name="Tritt A."/>
            <person name="Yoshinaga Y."/>
            <person name="Zwiers L.-H."/>
            <person name="Turgeon B."/>
            <person name="Goodwin S."/>
            <person name="Spatafora J."/>
            <person name="Crous P."/>
            <person name="Grigoriev I."/>
        </authorList>
    </citation>
    <scope>NUCLEOTIDE SEQUENCE</scope>
    <source>
        <strain evidence="1">CBS 122368</strain>
    </source>
</reference>
<organism evidence="1 2">
    <name type="scientific">Trematosphaeria pertusa</name>
    <dbReference type="NCBI Taxonomy" id="390896"/>
    <lineage>
        <taxon>Eukaryota</taxon>
        <taxon>Fungi</taxon>
        <taxon>Dikarya</taxon>
        <taxon>Ascomycota</taxon>
        <taxon>Pezizomycotina</taxon>
        <taxon>Dothideomycetes</taxon>
        <taxon>Pleosporomycetidae</taxon>
        <taxon>Pleosporales</taxon>
        <taxon>Massarineae</taxon>
        <taxon>Trematosphaeriaceae</taxon>
        <taxon>Trematosphaeria</taxon>
    </lineage>
</organism>
<keyword evidence="2" id="KW-1185">Reference proteome</keyword>
<proteinExistence type="predicted"/>
<evidence type="ECO:0000313" key="1">
    <source>
        <dbReference type="EMBL" id="KAF2249705.1"/>
    </source>
</evidence>
<dbReference type="Proteomes" id="UP000800094">
    <property type="component" value="Unassembled WGS sequence"/>
</dbReference>
<dbReference type="AlphaFoldDB" id="A0A6A6IGJ0"/>
<dbReference type="GeneID" id="54574924"/>
<dbReference type="OrthoDB" id="3882589at2759"/>
<dbReference type="EMBL" id="ML987194">
    <property type="protein sequence ID" value="KAF2249705.1"/>
    <property type="molecule type" value="Genomic_DNA"/>
</dbReference>
<sequence length="216" mass="24581">MAKAKDEGVDVIDVLMYEYREALVRKGYRRREIDDLCARANGLLDEERESPRGVDIVDMIMDDAVARVSHRRLAAARSTYYRSYVGPASRVYMRKNMSAARDVPHFLVGQAVELRRAKANLVRLYSLEQNAMAAAWRRPAQDLYGISKRRASAERRYVGALIRYLRDSNQMGRARATDVQRYFTRQSMTGMGPVNKGYLLGMFAGCLPIAAFVNQT</sequence>